<organism evidence="1 2">
    <name type="scientific">Vaccinium darrowii</name>
    <dbReference type="NCBI Taxonomy" id="229202"/>
    <lineage>
        <taxon>Eukaryota</taxon>
        <taxon>Viridiplantae</taxon>
        <taxon>Streptophyta</taxon>
        <taxon>Embryophyta</taxon>
        <taxon>Tracheophyta</taxon>
        <taxon>Spermatophyta</taxon>
        <taxon>Magnoliopsida</taxon>
        <taxon>eudicotyledons</taxon>
        <taxon>Gunneridae</taxon>
        <taxon>Pentapetalae</taxon>
        <taxon>asterids</taxon>
        <taxon>Ericales</taxon>
        <taxon>Ericaceae</taxon>
        <taxon>Vaccinioideae</taxon>
        <taxon>Vaccinieae</taxon>
        <taxon>Vaccinium</taxon>
    </lineage>
</organism>
<protein>
    <submittedName>
        <fullName evidence="1">Uncharacterized protein</fullName>
    </submittedName>
</protein>
<sequence>MNQLQRHVAAAVGEDRSGNLISERLGSKAWLGTYDTVRKAAKTCDRVAFKMLGSKVIINFPFEARKCQGLAMKL</sequence>
<accession>A0ACB7XXP7</accession>
<dbReference type="Proteomes" id="UP000828048">
    <property type="component" value="Chromosome 5"/>
</dbReference>
<reference evidence="1 2" key="1">
    <citation type="journal article" date="2021" name="Hortic Res">
        <title>High-quality reference genome and annotation aids understanding of berry development for evergreen blueberry (Vaccinium darrowii).</title>
        <authorList>
            <person name="Yu J."/>
            <person name="Hulse-Kemp A.M."/>
            <person name="Babiker E."/>
            <person name="Staton M."/>
        </authorList>
    </citation>
    <scope>NUCLEOTIDE SEQUENCE [LARGE SCALE GENOMIC DNA]</scope>
    <source>
        <strain evidence="2">cv. NJ 8807/NJ 8810</strain>
        <tissue evidence="1">Young leaf</tissue>
    </source>
</reference>
<evidence type="ECO:0000313" key="2">
    <source>
        <dbReference type="Proteomes" id="UP000828048"/>
    </source>
</evidence>
<proteinExistence type="predicted"/>
<keyword evidence="2" id="KW-1185">Reference proteome</keyword>
<evidence type="ECO:0000313" key="1">
    <source>
        <dbReference type="EMBL" id="KAH7845959.1"/>
    </source>
</evidence>
<comment type="caution">
    <text evidence="1">The sequence shown here is derived from an EMBL/GenBank/DDBJ whole genome shotgun (WGS) entry which is preliminary data.</text>
</comment>
<dbReference type="EMBL" id="CM037155">
    <property type="protein sequence ID" value="KAH7845959.1"/>
    <property type="molecule type" value="Genomic_DNA"/>
</dbReference>
<name>A0ACB7XXP7_9ERIC</name>
<gene>
    <name evidence="1" type="ORF">Vadar_007975</name>
</gene>